<protein>
    <submittedName>
        <fullName evidence="1">Uncharacterized protein</fullName>
    </submittedName>
</protein>
<keyword evidence="2" id="KW-1185">Reference proteome</keyword>
<dbReference type="Proteomes" id="UP000607653">
    <property type="component" value="Unassembled WGS sequence"/>
</dbReference>
<comment type="caution">
    <text evidence="1">The sequence shown here is derived from an EMBL/GenBank/DDBJ whole genome shotgun (WGS) entry which is preliminary data.</text>
</comment>
<proteinExistence type="predicted"/>
<sequence>MVNKCLNNMRLLTNQSKVRSSGETGENMEFLGPKRDKCYHVAY</sequence>
<organism evidence="1 2">
    <name type="scientific">Nelumbo nucifera</name>
    <name type="common">Sacred lotus</name>
    <dbReference type="NCBI Taxonomy" id="4432"/>
    <lineage>
        <taxon>Eukaryota</taxon>
        <taxon>Viridiplantae</taxon>
        <taxon>Streptophyta</taxon>
        <taxon>Embryophyta</taxon>
        <taxon>Tracheophyta</taxon>
        <taxon>Spermatophyta</taxon>
        <taxon>Magnoliopsida</taxon>
        <taxon>Proteales</taxon>
        <taxon>Nelumbonaceae</taxon>
        <taxon>Nelumbo</taxon>
    </lineage>
</organism>
<name>A0A822YS14_NELNU</name>
<evidence type="ECO:0000313" key="2">
    <source>
        <dbReference type="Proteomes" id="UP000607653"/>
    </source>
</evidence>
<dbReference type="EMBL" id="DUZY01000003">
    <property type="protein sequence ID" value="DAD33566.1"/>
    <property type="molecule type" value="Genomic_DNA"/>
</dbReference>
<reference evidence="1 2" key="1">
    <citation type="journal article" date="2020" name="Mol. Biol. Evol.">
        <title>Distinct Expression and Methylation Patterns for Genes with Different Fates following a Single Whole-Genome Duplication in Flowering Plants.</title>
        <authorList>
            <person name="Shi T."/>
            <person name="Rahmani R.S."/>
            <person name="Gugger P.F."/>
            <person name="Wang M."/>
            <person name="Li H."/>
            <person name="Zhang Y."/>
            <person name="Li Z."/>
            <person name="Wang Q."/>
            <person name="Van de Peer Y."/>
            <person name="Marchal K."/>
            <person name="Chen J."/>
        </authorList>
    </citation>
    <scope>NUCLEOTIDE SEQUENCE [LARGE SCALE GENOMIC DNA]</scope>
    <source>
        <tissue evidence="1">Leaf</tissue>
    </source>
</reference>
<evidence type="ECO:0000313" key="1">
    <source>
        <dbReference type="EMBL" id="DAD33566.1"/>
    </source>
</evidence>
<gene>
    <name evidence="1" type="ORF">HUJ06_012417</name>
</gene>
<dbReference type="AlphaFoldDB" id="A0A822YS14"/>
<accession>A0A822YS14</accession>